<feature type="compositionally biased region" description="Acidic residues" evidence="1">
    <location>
        <begin position="254"/>
        <end position="271"/>
    </location>
</feature>
<feature type="compositionally biased region" description="Low complexity" evidence="1">
    <location>
        <begin position="166"/>
        <end position="200"/>
    </location>
</feature>
<sequence length="476" mass="52398">MSQVAPLPNQARSNGRGRVGRPPSSCPACRKRKIACDLVGICADCTLDEANCVRPRIDPHQPSNSAASEPSSQQSREGGDHSADFVGAETIPRQSQEEANLIVDSADAETGSNHQDQMAILPSSLTDGDQVPDVFSFDLPDLGELLQDWQGQAVSSTNPSHAFPFDLPDGDPLPQDRQGQPGFPIDPAPSGFFGSSGAFSQRSQEGTDHPSQHSGHALEGIAEPFDFSQFLVRLSEGTDRVFRSVDRGSTPPLSDEDMDQSSDMDDSETDSEQSHAEASRTPMLFSDISGRRSTLEDRLRDAKEVAVEYGTPALVAEFVSVTRLEATILLMYEAQEVHKGYLAADDDDVLSTLFGRQFSHPLQEFGYRMRRRELGYKRRSNMILDMFARYIVLLYDQDVRPSLFSLFSSYGQQPVVPEQVWICIKSDGNIPVGTVFDTLPQGGQESQLNQVKLHEVTGPDLQLVRKKLWEIYGSSI</sequence>
<dbReference type="AlphaFoldDB" id="W3VUZ2"/>
<name>W3VUZ2_MOEAP</name>
<dbReference type="GO" id="GO:0000981">
    <property type="term" value="F:DNA-binding transcription factor activity, RNA polymerase II-specific"/>
    <property type="evidence" value="ECO:0007669"/>
    <property type="project" value="InterPro"/>
</dbReference>
<organism evidence="3 4">
    <name type="scientific">Moesziomyces aphidis</name>
    <name type="common">Pseudozyma aphidis</name>
    <dbReference type="NCBI Taxonomy" id="84754"/>
    <lineage>
        <taxon>Eukaryota</taxon>
        <taxon>Fungi</taxon>
        <taxon>Dikarya</taxon>
        <taxon>Basidiomycota</taxon>
        <taxon>Ustilaginomycotina</taxon>
        <taxon>Ustilaginomycetes</taxon>
        <taxon>Ustilaginales</taxon>
        <taxon>Ustilaginaceae</taxon>
        <taxon>Moesziomyces</taxon>
    </lineage>
</organism>
<reference evidence="3 4" key="1">
    <citation type="journal article" date="2014" name="Genome Announc.">
        <title>Genome sequence of the basidiomycetous fungus Pseudozyma aphidis DSM70725, an efficient producer of biosurfactant mannosylerythritol lipids.</title>
        <authorList>
            <person name="Lorenz S."/>
            <person name="Guenther M."/>
            <person name="Grumaz C."/>
            <person name="Rupp S."/>
            <person name="Zibek S."/>
            <person name="Sohn K."/>
        </authorList>
    </citation>
    <scope>NUCLEOTIDE SEQUENCE [LARGE SCALE GENOMIC DNA]</scope>
    <source>
        <strain evidence="4">ATCC 32657 / CBS 517.83 / DSM 70725 / JCM 10318 / NBRC 10182 / NRRL Y-7954 / St-0401</strain>
    </source>
</reference>
<dbReference type="EMBL" id="AWNI01000004">
    <property type="protein sequence ID" value="ETS64642.1"/>
    <property type="molecule type" value="Genomic_DNA"/>
</dbReference>
<feature type="compositionally biased region" description="Polar residues" evidence="1">
    <location>
        <begin position="61"/>
        <end position="76"/>
    </location>
</feature>
<gene>
    <name evidence="3" type="ORF">PaG_00582</name>
</gene>
<evidence type="ECO:0000259" key="2">
    <source>
        <dbReference type="PROSITE" id="PS00463"/>
    </source>
</evidence>
<protein>
    <recommendedName>
        <fullName evidence="2">Zn(2)-C6 fungal-type domain-containing protein</fullName>
    </recommendedName>
</protein>
<dbReference type="OrthoDB" id="10494003at2759"/>
<dbReference type="GO" id="GO:0008270">
    <property type="term" value="F:zinc ion binding"/>
    <property type="evidence" value="ECO:0007669"/>
    <property type="project" value="InterPro"/>
</dbReference>
<evidence type="ECO:0000256" key="1">
    <source>
        <dbReference type="SAM" id="MobiDB-lite"/>
    </source>
</evidence>
<comment type="caution">
    <text evidence="3">The sequence shown here is derived from an EMBL/GenBank/DDBJ whole genome shotgun (WGS) entry which is preliminary data.</text>
</comment>
<dbReference type="InterPro" id="IPR036864">
    <property type="entry name" value="Zn2-C6_fun-type_DNA-bd_sf"/>
</dbReference>
<dbReference type="PROSITE" id="PS00463">
    <property type="entry name" value="ZN2_CY6_FUNGAL_1"/>
    <property type="match status" value="1"/>
</dbReference>
<dbReference type="InterPro" id="IPR001138">
    <property type="entry name" value="Zn2Cys6_DnaBD"/>
</dbReference>
<keyword evidence="4" id="KW-1185">Reference proteome</keyword>
<feature type="region of interest" description="Disordered" evidence="1">
    <location>
        <begin position="1"/>
        <end position="28"/>
    </location>
</feature>
<accession>W3VUZ2</accession>
<evidence type="ECO:0000313" key="3">
    <source>
        <dbReference type="EMBL" id="ETS64642.1"/>
    </source>
</evidence>
<evidence type="ECO:0000313" key="4">
    <source>
        <dbReference type="Proteomes" id="UP000019462"/>
    </source>
</evidence>
<feature type="region of interest" description="Disordered" evidence="1">
    <location>
        <begin position="153"/>
        <end position="216"/>
    </location>
</feature>
<dbReference type="Proteomes" id="UP000019462">
    <property type="component" value="Unassembled WGS sequence"/>
</dbReference>
<dbReference type="CDD" id="cd00067">
    <property type="entry name" value="GAL4"/>
    <property type="match status" value="1"/>
</dbReference>
<feature type="region of interest" description="Disordered" evidence="1">
    <location>
        <begin position="243"/>
        <end position="283"/>
    </location>
</feature>
<feature type="domain" description="Zn(2)-C6 fungal-type" evidence="2">
    <location>
        <begin position="25"/>
        <end position="52"/>
    </location>
</feature>
<feature type="region of interest" description="Disordered" evidence="1">
    <location>
        <begin position="54"/>
        <end position="99"/>
    </location>
</feature>
<dbReference type="SUPFAM" id="SSF57701">
    <property type="entry name" value="Zn2/Cys6 DNA-binding domain"/>
    <property type="match status" value="1"/>
</dbReference>
<proteinExistence type="predicted"/>
<dbReference type="HOGENOM" id="CLU_555473_0_0_1"/>